<dbReference type="Gene3D" id="3.20.20.80">
    <property type="entry name" value="Glycosidases"/>
    <property type="match status" value="1"/>
</dbReference>
<proteinExistence type="inferred from homology"/>
<dbReference type="Pfam" id="PF00232">
    <property type="entry name" value="Glyco_hydro_1"/>
    <property type="match status" value="1"/>
</dbReference>
<protein>
    <submittedName>
        <fullName evidence="5">6-phospho-beta-glucosidase GmuD</fullName>
    </submittedName>
</protein>
<evidence type="ECO:0000313" key="5">
    <source>
        <dbReference type="EMBL" id="GEK91994.1"/>
    </source>
</evidence>
<gene>
    <name evidence="5" type="primary">gmuD</name>
    <name evidence="5" type="ORF">AKA01nite_16160</name>
</gene>
<dbReference type="Proteomes" id="UP000321662">
    <property type="component" value="Unassembled WGS sequence"/>
</dbReference>
<keyword evidence="3" id="KW-0326">Glycosidase</keyword>
<sequence length="463" mass="54083">MSDILKFPKDFYFGSATSATQSEGTFEGDGKGQDIWGKWFELEPEKFYNEVGPYKTTTMYKHYKEDIQLLKQTGHNSFRTSISWARLFPEGHGEVNEKAVAYYRDYFETLRENDIEPFVNLFHFDMPAALQDIGGWENRKVVDYFKEYAKTCFELFGDVVKKWFTFNEPIVHVEMGYLHQYHYPMKVDAALAVKVGYHTALASAYAIKEFKKLKTGGKIGIVLNLSPAYPRSNNEADLKAAEIAEAFQNKSFLDPAIKGEFNPLLIELIKKHDLMPDYDEKDLDVIKENTVDFLGVNYYQPVRVKARDSVPNPDAPFLPTYYFDIYDMPGKKMNPYRGWEIYEKGIYDIALNIKNDYGNIEWMITENGMGVQDEDRFKKDGMIEDDYRIDFYKGHLKWLHKGIQEGSNCVGYQVWTPIDCWSWLNAYKNRYGLIELDLETQERTIKKSGYWFKDLHDNNGFEL</sequence>
<evidence type="ECO:0000256" key="3">
    <source>
        <dbReference type="ARBA" id="ARBA00023295"/>
    </source>
</evidence>
<keyword evidence="6" id="KW-1185">Reference proteome</keyword>
<organism evidence="5 6">
    <name type="scientific">Alkalibacterium kapii</name>
    <dbReference type="NCBI Taxonomy" id="426704"/>
    <lineage>
        <taxon>Bacteria</taxon>
        <taxon>Bacillati</taxon>
        <taxon>Bacillota</taxon>
        <taxon>Bacilli</taxon>
        <taxon>Lactobacillales</taxon>
        <taxon>Carnobacteriaceae</taxon>
        <taxon>Alkalibacterium</taxon>
    </lineage>
</organism>
<evidence type="ECO:0000256" key="2">
    <source>
        <dbReference type="ARBA" id="ARBA00022801"/>
    </source>
</evidence>
<dbReference type="FunFam" id="3.20.20.80:FF:000004">
    <property type="entry name" value="Beta-glucosidase 6-phospho-beta-glucosidase"/>
    <property type="match status" value="1"/>
</dbReference>
<name>A0A511AV15_9LACT</name>
<accession>A0A511AV15</accession>
<evidence type="ECO:0000313" key="6">
    <source>
        <dbReference type="Proteomes" id="UP000321662"/>
    </source>
</evidence>
<dbReference type="GO" id="GO:0008422">
    <property type="term" value="F:beta-glucosidase activity"/>
    <property type="evidence" value="ECO:0007669"/>
    <property type="project" value="TreeGrafter"/>
</dbReference>
<dbReference type="PRINTS" id="PR00131">
    <property type="entry name" value="GLHYDRLASE1"/>
</dbReference>
<dbReference type="InterPro" id="IPR001360">
    <property type="entry name" value="Glyco_hydro_1"/>
</dbReference>
<evidence type="ECO:0000256" key="4">
    <source>
        <dbReference type="RuleBase" id="RU003690"/>
    </source>
</evidence>
<dbReference type="InterPro" id="IPR017853">
    <property type="entry name" value="GH"/>
</dbReference>
<dbReference type="GO" id="GO:0005829">
    <property type="term" value="C:cytosol"/>
    <property type="evidence" value="ECO:0007669"/>
    <property type="project" value="TreeGrafter"/>
</dbReference>
<dbReference type="AlphaFoldDB" id="A0A511AV15"/>
<dbReference type="EMBL" id="BJUY01000025">
    <property type="protein sequence ID" value="GEK91994.1"/>
    <property type="molecule type" value="Genomic_DNA"/>
</dbReference>
<evidence type="ECO:0000256" key="1">
    <source>
        <dbReference type="ARBA" id="ARBA00010838"/>
    </source>
</evidence>
<dbReference type="PANTHER" id="PTHR10353">
    <property type="entry name" value="GLYCOSYL HYDROLASE"/>
    <property type="match status" value="1"/>
</dbReference>
<reference evidence="5 6" key="1">
    <citation type="submission" date="2019-07" db="EMBL/GenBank/DDBJ databases">
        <title>Whole genome shotgun sequence of Alkalibacterium kapii NBRC 103247.</title>
        <authorList>
            <person name="Hosoyama A."/>
            <person name="Uohara A."/>
            <person name="Ohji S."/>
            <person name="Ichikawa N."/>
        </authorList>
    </citation>
    <scope>NUCLEOTIDE SEQUENCE [LARGE SCALE GENOMIC DNA]</scope>
    <source>
        <strain evidence="5 6">NBRC 103247</strain>
    </source>
</reference>
<dbReference type="PANTHER" id="PTHR10353:SF139">
    <property type="entry name" value="6-PHOSPHO-BETA-GLUCOSIDASE GMUD"/>
    <property type="match status" value="1"/>
</dbReference>
<dbReference type="SUPFAM" id="SSF51445">
    <property type="entry name" value="(Trans)glycosidases"/>
    <property type="match status" value="1"/>
</dbReference>
<keyword evidence="2" id="KW-0378">Hydrolase</keyword>
<comment type="caution">
    <text evidence="5">The sequence shown here is derived from an EMBL/GenBank/DDBJ whole genome shotgun (WGS) entry which is preliminary data.</text>
</comment>
<comment type="similarity">
    <text evidence="1 4">Belongs to the glycosyl hydrolase 1 family.</text>
</comment>
<dbReference type="GO" id="GO:0016052">
    <property type="term" value="P:carbohydrate catabolic process"/>
    <property type="evidence" value="ECO:0007669"/>
    <property type="project" value="TreeGrafter"/>
</dbReference>